<dbReference type="Proteomes" id="UP000589036">
    <property type="component" value="Unassembled WGS sequence"/>
</dbReference>
<comment type="caution">
    <text evidence="3">The sequence shown here is derived from an EMBL/GenBank/DDBJ whole genome shotgun (WGS) entry which is preliminary data.</text>
</comment>
<keyword evidence="2" id="KW-0472">Membrane</keyword>
<protein>
    <submittedName>
        <fullName evidence="3">Putative membrane protein (TIGR02234 family)</fullName>
    </submittedName>
</protein>
<feature type="transmembrane region" description="Helical" evidence="2">
    <location>
        <begin position="65"/>
        <end position="88"/>
    </location>
</feature>
<sequence length="225" mass="22843">MTADIPADAPPAPSPAPRRREYALTLALTVAGAAGLLAATGQTWANGLVELPEPLAPAPVELAAAQVSPAASALGWASLAALAALAATRGWARRLVGALIAVFGLAALLDIWRGTRAANLADLAAQTATADGDVTGVSLDAVWPWTGAAGALLLLAVGLFTVLRGAAWPAMGSRYDRHGASRAAKPRSDDPVELWRSLDSGADPTADPARPDPPEPPSRTDADTT</sequence>
<proteinExistence type="predicted"/>
<accession>A0A852TZ13</accession>
<dbReference type="Pfam" id="PF09534">
    <property type="entry name" value="Trp_oprn_chp"/>
    <property type="match status" value="1"/>
</dbReference>
<evidence type="ECO:0000256" key="1">
    <source>
        <dbReference type="SAM" id="MobiDB-lite"/>
    </source>
</evidence>
<evidence type="ECO:0000256" key="2">
    <source>
        <dbReference type="SAM" id="Phobius"/>
    </source>
</evidence>
<dbReference type="RefSeq" id="WP_179644312.1">
    <property type="nucleotide sequence ID" value="NZ_BAAAYY010000004.1"/>
</dbReference>
<keyword evidence="2" id="KW-1133">Transmembrane helix</keyword>
<dbReference type="InterPro" id="IPR019051">
    <property type="entry name" value="Trp_biosyn_TM_oprn/chp"/>
</dbReference>
<feature type="transmembrane region" description="Helical" evidence="2">
    <location>
        <begin position="22"/>
        <end position="45"/>
    </location>
</feature>
<feature type="compositionally biased region" description="Basic and acidic residues" evidence="1">
    <location>
        <begin position="209"/>
        <end position="225"/>
    </location>
</feature>
<keyword evidence="4" id="KW-1185">Reference proteome</keyword>
<evidence type="ECO:0000313" key="4">
    <source>
        <dbReference type="Proteomes" id="UP000589036"/>
    </source>
</evidence>
<keyword evidence="2" id="KW-0812">Transmembrane</keyword>
<feature type="transmembrane region" description="Helical" evidence="2">
    <location>
        <begin position="95"/>
        <end position="112"/>
    </location>
</feature>
<feature type="transmembrane region" description="Helical" evidence="2">
    <location>
        <begin position="142"/>
        <end position="167"/>
    </location>
</feature>
<organism evidence="3 4">
    <name type="scientific">Spinactinospora alkalitolerans</name>
    <dbReference type="NCBI Taxonomy" id="687207"/>
    <lineage>
        <taxon>Bacteria</taxon>
        <taxon>Bacillati</taxon>
        <taxon>Actinomycetota</taxon>
        <taxon>Actinomycetes</taxon>
        <taxon>Streptosporangiales</taxon>
        <taxon>Nocardiopsidaceae</taxon>
        <taxon>Spinactinospora</taxon>
    </lineage>
</organism>
<reference evidence="3 4" key="1">
    <citation type="submission" date="2020-07" db="EMBL/GenBank/DDBJ databases">
        <title>Sequencing the genomes of 1000 actinobacteria strains.</title>
        <authorList>
            <person name="Klenk H.-P."/>
        </authorList>
    </citation>
    <scope>NUCLEOTIDE SEQUENCE [LARGE SCALE GENOMIC DNA]</scope>
    <source>
        <strain evidence="3 4">CXB654</strain>
    </source>
</reference>
<dbReference type="EMBL" id="JACCCC010000001">
    <property type="protein sequence ID" value="NYE48547.1"/>
    <property type="molecule type" value="Genomic_DNA"/>
</dbReference>
<feature type="region of interest" description="Disordered" evidence="1">
    <location>
        <begin position="178"/>
        <end position="225"/>
    </location>
</feature>
<dbReference type="AlphaFoldDB" id="A0A852TZ13"/>
<gene>
    <name evidence="3" type="ORF">HDA32_003667</name>
</gene>
<name>A0A852TZ13_9ACTN</name>
<evidence type="ECO:0000313" key="3">
    <source>
        <dbReference type="EMBL" id="NYE48547.1"/>
    </source>
</evidence>